<proteinExistence type="predicted"/>
<organism evidence="2 3">
    <name type="scientific">Stackebrandtia nassauensis (strain DSM 44728 / CIP 108903 / NRRL B-16338 / NBRC 102104 / LLR-40K-21)</name>
    <dbReference type="NCBI Taxonomy" id="446470"/>
    <lineage>
        <taxon>Bacteria</taxon>
        <taxon>Bacillati</taxon>
        <taxon>Actinomycetota</taxon>
        <taxon>Actinomycetes</taxon>
        <taxon>Glycomycetales</taxon>
        <taxon>Glycomycetaceae</taxon>
        <taxon>Stackebrandtia</taxon>
    </lineage>
</organism>
<protein>
    <recommendedName>
        <fullName evidence="1">DUF397 domain-containing protein</fullName>
    </recommendedName>
</protein>
<dbReference type="AlphaFoldDB" id="D3Q7Z4"/>
<dbReference type="HOGENOM" id="CLU_2221604_0_0_11"/>
<gene>
    <name evidence="2" type="ordered locus">Snas_0787</name>
</gene>
<dbReference type="Pfam" id="PF04149">
    <property type="entry name" value="DUF397"/>
    <property type="match status" value="1"/>
</dbReference>
<evidence type="ECO:0000259" key="1">
    <source>
        <dbReference type="Pfam" id="PF04149"/>
    </source>
</evidence>
<name>D3Q7Z4_STANL</name>
<dbReference type="InterPro" id="IPR007278">
    <property type="entry name" value="DUF397"/>
</dbReference>
<dbReference type="eggNOG" id="ENOG50333C3">
    <property type="taxonomic scope" value="Bacteria"/>
</dbReference>
<keyword evidence="3" id="KW-1185">Reference proteome</keyword>
<dbReference type="EMBL" id="CP001778">
    <property type="protein sequence ID" value="ADD40499.1"/>
    <property type="molecule type" value="Genomic_DNA"/>
</dbReference>
<dbReference type="Proteomes" id="UP000000844">
    <property type="component" value="Chromosome"/>
</dbReference>
<reference evidence="2 3" key="1">
    <citation type="journal article" date="2009" name="Stand. Genomic Sci.">
        <title>Complete genome sequence of Stackebrandtia nassauensis type strain (LLR-40K-21).</title>
        <authorList>
            <person name="Munk C."/>
            <person name="Lapidus A."/>
            <person name="Copeland A."/>
            <person name="Jando M."/>
            <person name="Mayilraj S."/>
            <person name="Glavina Del Rio T."/>
            <person name="Nolan M."/>
            <person name="Chen F."/>
            <person name="Lucas S."/>
            <person name="Tice H."/>
            <person name="Cheng J.F."/>
            <person name="Han C."/>
            <person name="Detter J.C."/>
            <person name="Bruce D."/>
            <person name="Goodwin L."/>
            <person name="Chain P."/>
            <person name="Pitluck S."/>
            <person name="Goker M."/>
            <person name="Ovchinikova G."/>
            <person name="Pati A."/>
            <person name="Ivanova N."/>
            <person name="Mavromatis K."/>
            <person name="Chen A."/>
            <person name="Palaniappan K."/>
            <person name="Land M."/>
            <person name="Hauser L."/>
            <person name="Chang Y.J."/>
            <person name="Jeffries C.D."/>
            <person name="Bristow J."/>
            <person name="Eisen J.A."/>
            <person name="Markowitz V."/>
            <person name="Hugenholtz P."/>
            <person name="Kyrpides N.C."/>
            <person name="Klenk H.P."/>
        </authorList>
    </citation>
    <scope>NUCLEOTIDE SEQUENCE [LARGE SCALE GENOMIC DNA]</scope>
    <source>
        <strain evidence="3">DSM 44728 / CIP 108903 / NRRL B-16338 / NBRC 102104 / LLR-40K-21</strain>
    </source>
</reference>
<sequence length="106" mass="11771">MNDNANDTVREHPLKGQFDTATAKWQRTTNLDGSPGKLEIGFADNGLVALRYAEEPDGTILIYTPAEWDAFVEGVKDGEFDIEVLEEDARKAAEEEEARLAAEDEK</sequence>
<dbReference type="RefSeq" id="WP_013016070.1">
    <property type="nucleotide sequence ID" value="NC_013947.1"/>
</dbReference>
<accession>D3Q7Z4</accession>
<evidence type="ECO:0000313" key="3">
    <source>
        <dbReference type="Proteomes" id="UP000000844"/>
    </source>
</evidence>
<feature type="domain" description="DUF397" evidence="1">
    <location>
        <begin position="23"/>
        <end position="76"/>
    </location>
</feature>
<dbReference type="KEGG" id="sna:Snas_0787"/>
<dbReference type="STRING" id="446470.Snas_0787"/>
<evidence type="ECO:0000313" key="2">
    <source>
        <dbReference type="EMBL" id="ADD40499.1"/>
    </source>
</evidence>